<dbReference type="Pfam" id="PF01243">
    <property type="entry name" value="PNPOx_N"/>
    <property type="match status" value="1"/>
</dbReference>
<evidence type="ECO:0000313" key="2">
    <source>
        <dbReference type="EMBL" id="EQK97940.1"/>
    </source>
</evidence>
<evidence type="ECO:0000313" key="3">
    <source>
        <dbReference type="Proteomes" id="UP000019374"/>
    </source>
</evidence>
<proteinExistence type="predicted"/>
<reference evidence="2 3" key="1">
    <citation type="journal article" date="2013" name="Chin. Sci. Bull.">
        <title>Genome survey uncovers the secrets of sex and lifestyle in caterpillar fungus.</title>
        <authorList>
            <person name="Hu X."/>
            <person name="Zhang Y."/>
            <person name="Xiao G."/>
            <person name="Zheng P."/>
            <person name="Xia Y."/>
            <person name="Zhang X."/>
            <person name="St Leger R.J."/>
            <person name="Liu X."/>
            <person name="Wang C."/>
        </authorList>
    </citation>
    <scope>NUCLEOTIDE SEQUENCE [LARGE SCALE GENOMIC DNA]</scope>
    <source>
        <strain evidence="3">Co18 / CGMCC 3.14243</strain>
        <tissue evidence="2">Fruit-body</tissue>
    </source>
</reference>
<feature type="domain" description="Pyridoxamine 5'-phosphate oxidase N-terminal" evidence="1">
    <location>
        <begin position="23"/>
        <end position="109"/>
    </location>
</feature>
<protein>
    <submittedName>
        <fullName evidence="2">Pyridoxamine phosphate oxidase</fullName>
    </submittedName>
</protein>
<dbReference type="GO" id="GO:0005634">
    <property type="term" value="C:nucleus"/>
    <property type="evidence" value="ECO:0007669"/>
    <property type="project" value="TreeGrafter"/>
</dbReference>
<organism evidence="2 3">
    <name type="scientific">Ophiocordyceps sinensis (strain Co18 / CGMCC 3.14243)</name>
    <name type="common">Yarsagumba caterpillar fungus</name>
    <name type="synonym">Hirsutella sinensis</name>
    <dbReference type="NCBI Taxonomy" id="911162"/>
    <lineage>
        <taxon>Eukaryota</taxon>
        <taxon>Fungi</taxon>
        <taxon>Dikarya</taxon>
        <taxon>Ascomycota</taxon>
        <taxon>Pezizomycotina</taxon>
        <taxon>Sordariomycetes</taxon>
        <taxon>Hypocreomycetidae</taxon>
        <taxon>Hypocreales</taxon>
        <taxon>Ophiocordycipitaceae</taxon>
        <taxon>Ophiocordyceps</taxon>
    </lineage>
</organism>
<dbReference type="OrthoDB" id="5300823at2759"/>
<dbReference type="EMBL" id="KE656046">
    <property type="protein sequence ID" value="EQK97940.1"/>
    <property type="molecule type" value="Genomic_DNA"/>
</dbReference>
<dbReference type="PANTHER" id="PTHR28040:SF1">
    <property type="entry name" value="PYRIDOXAMINE 5'-PHOSPHATE OXIDASE YLR456W HOMOLOG-RELATED"/>
    <property type="match status" value="1"/>
</dbReference>
<dbReference type="InterPro" id="IPR011576">
    <property type="entry name" value="Pyridox_Oxase_N"/>
</dbReference>
<dbReference type="AlphaFoldDB" id="T5A6B0"/>
<accession>T5A6B0</accession>
<name>T5A6B0_OPHSC</name>
<dbReference type="eggNOG" id="ENOG502S4PT">
    <property type="taxonomic scope" value="Eukaryota"/>
</dbReference>
<sequence>MDKIPLNCEASGGDTHKRLTHTLPPEVVQCLENARFLHLATCTDNVPHVSLMNYTYIPSSPYSSRPVIVMTTNPASRKTTNILANSNVSLLVHDCKLNLASTGNHLHGNHGAVLDANFKA</sequence>
<dbReference type="PANTHER" id="PTHR28040">
    <property type="entry name" value="PYRIDOXAMINE 5'-PHOSPHATE OXIDASE YLR456W HOMOLOG-RELATED"/>
    <property type="match status" value="1"/>
</dbReference>
<dbReference type="Gene3D" id="2.30.110.10">
    <property type="entry name" value="Electron Transport, Fmn-binding Protein, Chain A"/>
    <property type="match status" value="1"/>
</dbReference>
<dbReference type="InterPro" id="IPR052841">
    <property type="entry name" value="PMP_oxidase-like"/>
</dbReference>
<dbReference type="InterPro" id="IPR012349">
    <property type="entry name" value="Split_barrel_FMN-bd"/>
</dbReference>
<dbReference type="GO" id="GO:0005737">
    <property type="term" value="C:cytoplasm"/>
    <property type="evidence" value="ECO:0007669"/>
    <property type="project" value="TreeGrafter"/>
</dbReference>
<dbReference type="Proteomes" id="UP000019374">
    <property type="component" value="Unassembled WGS sequence"/>
</dbReference>
<dbReference type="SUPFAM" id="SSF50475">
    <property type="entry name" value="FMN-binding split barrel"/>
    <property type="match status" value="1"/>
</dbReference>
<dbReference type="HOGENOM" id="CLU_166289_0_0_1"/>
<gene>
    <name evidence="2" type="ORF">OCS_06349</name>
</gene>
<evidence type="ECO:0000259" key="1">
    <source>
        <dbReference type="Pfam" id="PF01243"/>
    </source>
</evidence>